<name>A0A2S5KP94_9PROT</name>
<dbReference type="GO" id="GO:0005829">
    <property type="term" value="C:cytosol"/>
    <property type="evidence" value="ECO:0007669"/>
    <property type="project" value="TreeGrafter"/>
</dbReference>
<evidence type="ECO:0000256" key="19">
    <source>
        <dbReference type="PIRSR" id="PIRSR039102-1"/>
    </source>
</evidence>
<dbReference type="NCBIfam" id="NF002378">
    <property type="entry name" value="PRK01372.1"/>
    <property type="match status" value="1"/>
</dbReference>
<dbReference type="GO" id="GO:0071555">
    <property type="term" value="P:cell wall organization"/>
    <property type="evidence" value="ECO:0007669"/>
    <property type="project" value="UniProtKB-KW"/>
</dbReference>
<feature type="binding site" evidence="20">
    <location>
        <position position="316"/>
    </location>
    <ligand>
        <name>Mg(2+)</name>
        <dbReference type="ChEBI" id="CHEBI:18420"/>
        <label>2</label>
    </ligand>
</feature>
<comment type="cofactor">
    <cofactor evidence="1">
        <name>Mn(2+)</name>
        <dbReference type="ChEBI" id="CHEBI:29035"/>
    </cofactor>
</comment>
<evidence type="ECO:0000256" key="11">
    <source>
        <dbReference type="ARBA" id="ARBA00022842"/>
    </source>
</evidence>
<evidence type="ECO:0000256" key="13">
    <source>
        <dbReference type="ARBA" id="ARBA00022984"/>
    </source>
</evidence>
<dbReference type="Proteomes" id="UP000238196">
    <property type="component" value="Unassembled WGS sequence"/>
</dbReference>
<dbReference type="PROSITE" id="PS50975">
    <property type="entry name" value="ATP_GRASP"/>
    <property type="match status" value="1"/>
</dbReference>
<dbReference type="InterPro" id="IPR013815">
    <property type="entry name" value="ATP_grasp_subdomain_1"/>
</dbReference>
<dbReference type="InterPro" id="IPR011127">
    <property type="entry name" value="Dala_Dala_lig_N"/>
</dbReference>
<evidence type="ECO:0000256" key="5">
    <source>
        <dbReference type="ARBA" id="ARBA00010871"/>
    </source>
</evidence>
<keyword evidence="8 20" id="KW-0479">Metal-binding</keyword>
<evidence type="ECO:0000256" key="1">
    <source>
        <dbReference type="ARBA" id="ARBA00001936"/>
    </source>
</evidence>
<dbReference type="UniPathway" id="UPA00219"/>
<dbReference type="GO" id="GO:0046872">
    <property type="term" value="F:metal ion binding"/>
    <property type="evidence" value="ECO:0007669"/>
    <property type="project" value="UniProtKB-KW"/>
</dbReference>
<evidence type="ECO:0000313" key="24">
    <source>
        <dbReference type="Proteomes" id="UP000238196"/>
    </source>
</evidence>
<dbReference type="GO" id="GO:0009252">
    <property type="term" value="P:peptidoglycan biosynthetic process"/>
    <property type="evidence" value="ECO:0007669"/>
    <property type="project" value="UniProtKB-UniRule"/>
</dbReference>
<dbReference type="Pfam" id="PF01820">
    <property type="entry name" value="Dala_Dala_lig_N"/>
    <property type="match status" value="1"/>
</dbReference>
<dbReference type="Gene3D" id="3.30.470.20">
    <property type="entry name" value="ATP-grasp fold, B domain"/>
    <property type="match status" value="1"/>
</dbReference>
<dbReference type="EC" id="6.3.2.4" evidence="18"/>
<dbReference type="SUPFAM" id="SSF52440">
    <property type="entry name" value="PreATP-grasp domain"/>
    <property type="match status" value="1"/>
</dbReference>
<dbReference type="InterPro" id="IPR000291">
    <property type="entry name" value="D-Ala_lig_Van_CS"/>
</dbReference>
<dbReference type="NCBIfam" id="NF002525">
    <property type="entry name" value="PRK01966.1-1"/>
    <property type="match status" value="1"/>
</dbReference>
<gene>
    <name evidence="18" type="primary">ddl</name>
    <name evidence="23" type="ORF">C4K68_15050</name>
</gene>
<comment type="similarity">
    <text evidence="5 18">Belongs to the D-alanine--D-alanine ligase family.</text>
</comment>
<dbReference type="Pfam" id="PF07478">
    <property type="entry name" value="Dala_Dala_lig_C"/>
    <property type="match status" value="1"/>
</dbReference>
<dbReference type="SUPFAM" id="SSF56059">
    <property type="entry name" value="Glutathione synthetase ATP-binding domain-like"/>
    <property type="match status" value="1"/>
</dbReference>
<evidence type="ECO:0000256" key="16">
    <source>
        <dbReference type="ARBA" id="ARBA00047614"/>
    </source>
</evidence>
<dbReference type="Gene3D" id="3.30.1490.20">
    <property type="entry name" value="ATP-grasp fold, A domain"/>
    <property type="match status" value="1"/>
</dbReference>
<dbReference type="OrthoDB" id="5288629at2"/>
<evidence type="ECO:0000256" key="8">
    <source>
        <dbReference type="ARBA" id="ARBA00022723"/>
    </source>
</evidence>
<comment type="function">
    <text evidence="2 18">Cell wall formation.</text>
</comment>
<dbReference type="PANTHER" id="PTHR23132">
    <property type="entry name" value="D-ALANINE--D-ALANINE LIGASE"/>
    <property type="match status" value="1"/>
</dbReference>
<feature type="binding site" evidence="20">
    <location>
        <position position="303"/>
    </location>
    <ligand>
        <name>Mg(2+)</name>
        <dbReference type="ChEBI" id="CHEBI:18420"/>
        <label>1</label>
    </ligand>
</feature>
<protein>
    <recommendedName>
        <fullName evidence="18">D-alanine--D-alanine ligase</fullName>
        <ecNumber evidence="18">6.3.2.4</ecNumber>
    </recommendedName>
    <alternativeName>
        <fullName evidence="18">D-Ala-D-Ala ligase</fullName>
    </alternativeName>
    <alternativeName>
        <fullName evidence="18">D-alanylalanine synthetase</fullName>
    </alternativeName>
</protein>
<comment type="subcellular location">
    <subcellularLocation>
        <location evidence="3 18">Cytoplasm</location>
    </subcellularLocation>
</comment>
<keyword evidence="11 20" id="KW-0460">Magnesium</keyword>
<reference evidence="23 24" key="1">
    <citation type="submission" date="2018-02" db="EMBL/GenBank/DDBJ databases">
        <title>novel marine gammaproteobacteria from coastal saline agro ecosystem.</title>
        <authorList>
            <person name="Krishnan R."/>
            <person name="Ramesh Kumar N."/>
        </authorList>
    </citation>
    <scope>NUCLEOTIDE SEQUENCE [LARGE SCALE GENOMIC DNA]</scope>
    <source>
        <strain evidence="23 24">228</strain>
    </source>
</reference>
<feature type="active site" evidence="19">
    <location>
        <position position="17"/>
    </location>
</feature>
<keyword evidence="15 18" id="KW-0961">Cell wall biogenesis/degradation</keyword>
<comment type="cofactor">
    <cofactor evidence="20">
        <name>Mg(2+)</name>
        <dbReference type="ChEBI" id="CHEBI:18420"/>
    </cofactor>
    <cofactor evidence="20">
        <name>Mn(2+)</name>
        <dbReference type="ChEBI" id="CHEBI:29035"/>
    </cofactor>
    <text evidence="20">Binds 2 magnesium or manganese ions per subunit.</text>
</comment>
<feature type="domain" description="ATP-grasp" evidence="22">
    <location>
        <begin position="146"/>
        <end position="349"/>
    </location>
</feature>
<dbReference type="PIRSF" id="PIRSF039102">
    <property type="entry name" value="Ddl/VanB"/>
    <property type="match status" value="1"/>
</dbReference>
<evidence type="ECO:0000256" key="18">
    <source>
        <dbReference type="HAMAP-Rule" id="MF_00047"/>
    </source>
</evidence>
<evidence type="ECO:0000256" key="15">
    <source>
        <dbReference type="ARBA" id="ARBA00023316"/>
    </source>
</evidence>
<evidence type="ECO:0000256" key="10">
    <source>
        <dbReference type="ARBA" id="ARBA00022840"/>
    </source>
</evidence>
<keyword evidence="10 21" id="KW-0067">ATP-binding</keyword>
<keyword evidence="14 20" id="KW-0464">Manganese</keyword>
<dbReference type="Gene3D" id="3.40.50.20">
    <property type="match status" value="1"/>
</dbReference>
<evidence type="ECO:0000256" key="3">
    <source>
        <dbReference type="ARBA" id="ARBA00004496"/>
    </source>
</evidence>
<keyword evidence="12 18" id="KW-0133">Cell shape</keyword>
<evidence type="ECO:0000256" key="17">
    <source>
        <dbReference type="ARBA" id="ARBA00060592"/>
    </source>
</evidence>
<dbReference type="HAMAP" id="MF_00047">
    <property type="entry name" value="Dala_Dala_lig"/>
    <property type="match status" value="1"/>
</dbReference>
<comment type="caution">
    <text evidence="23">The sequence shown here is derived from an EMBL/GenBank/DDBJ whole genome shotgun (WGS) entry which is preliminary data.</text>
</comment>
<accession>A0A2S5KP94</accession>
<comment type="pathway">
    <text evidence="4 18">Cell wall biogenesis; peptidoglycan biosynthesis.</text>
</comment>
<sequence length="366" mass="39746">MTKKLKVAVLFGGRSAEHEVSLQSARNVIEAMDKTRFEPVLIGINRQGAWYLNTDSLALLNSENPELGVLNASSQAVSLVAGESAGQLVRLQHAGMVEAVDVIFPVLHGPYGEDGSVQGLARLANVPCVGSDILGSAVGMDKDVAKRLLRDAGIPVARHVCLRRYEVNDTLLTKIAEEFGFPVYVKPANMGSSVGVVKVKELSTLAEALDYAFQYDTKVLIEANISGREVECAVLGNDQPMASIAGEIVTEDGFYSYERKYIDEKGATLVIPAALDDATFERIRILAIQTFKALEARGLARVDMFLTATGELFVNEINTIPGFTSISMYPKLWQASGIGYTELISRIIELAIEEHQLKSQLKTTGH</sequence>
<dbReference type="PROSITE" id="PS00844">
    <property type="entry name" value="DALA_DALA_LIGASE_2"/>
    <property type="match status" value="1"/>
</dbReference>
<dbReference type="AlphaFoldDB" id="A0A2S5KP94"/>
<evidence type="ECO:0000256" key="4">
    <source>
        <dbReference type="ARBA" id="ARBA00004752"/>
    </source>
</evidence>
<dbReference type="GO" id="GO:0008716">
    <property type="term" value="F:D-alanine-D-alanine ligase activity"/>
    <property type="evidence" value="ECO:0007669"/>
    <property type="project" value="UniProtKB-UniRule"/>
</dbReference>
<evidence type="ECO:0000256" key="14">
    <source>
        <dbReference type="ARBA" id="ARBA00023211"/>
    </source>
</evidence>
<feature type="active site" evidence="19">
    <location>
        <position position="327"/>
    </location>
</feature>
<dbReference type="FunFam" id="3.30.1490.20:FF:000007">
    <property type="entry name" value="D-alanine--D-alanine ligase"/>
    <property type="match status" value="1"/>
</dbReference>
<evidence type="ECO:0000259" key="22">
    <source>
        <dbReference type="PROSITE" id="PS50975"/>
    </source>
</evidence>
<dbReference type="EMBL" id="PRLP01000051">
    <property type="protein sequence ID" value="PPC76455.1"/>
    <property type="molecule type" value="Genomic_DNA"/>
</dbReference>
<evidence type="ECO:0000256" key="6">
    <source>
        <dbReference type="ARBA" id="ARBA00022490"/>
    </source>
</evidence>
<dbReference type="PROSITE" id="PS00843">
    <property type="entry name" value="DALA_DALA_LIGASE_1"/>
    <property type="match status" value="1"/>
</dbReference>
<feature type="binding site" evidence="20">
    <location>
        <position position="316"/>
    </location>
    <ligand>
        <name>Mg(2+)</name>
        <dbReference type="ChEBI" id="CHEBI:18420"/>
        <label>1</label>
    </ligand>
</feature>
<feature type="binding site" evidence="20">
    <location>
        <position position="318"/>
    </location>
    <ligand>
        <name>Mg(2+)</name>
        <dbReference type="ChEBI" id="CHEBI:18420"/>
        <label>2</label>
    </ligand>
</feature>
<evidence type="ECO:0000256" key="7">
    <source>
        <dbReference type="ARBA" id="ARBA00022598"/>
    </source>
</evidence>
<dbReference type="GO" id="GO:0005524">
    <property type="term" value="F:ATP binding"/>
    <property type="evidence" value="ECO:0007669"/>
    <property type="project" value="UniProtKB-UniRule"/>
</dbReference>
<keyword evidence="9 21" id="KW-0547">Nucleotide-binding</keyword>
<dbReference type="InterPro" id="IPR016185">
    <property type="entry name" value="PreATP-grasp_dom_sf"/>
</dbReference>
<keyword evidence="6 18" id="KW-0963">Cytoplasm</keyword>
<comment type="catalytic activity">
    <reaction evidence="16 18">
        <text>2 D-alanine + ATP = D-alanyl-D-alanine + ADP + phosphate + H(+)</text>
        <dbReference type="Rhea" id="RHEA:11224"/>
        <dbReference type="ChEBI" id="CHEBI:15378"/>
        <dbReference type="ChEBI" id="CHEBI:30616"/>
        <dbReference type="ChEBI" id="CHEBI:43474"/>
        <dbReference type="ChEBI" id="CHEBI:57416"/>
        <dbReference type="ChEBI" id="CHEBI:57822"/>
        <dbReference type="ChEBI" id="CHEBI:456216"/>
        <dbReference type="EC" id="6.3.2.4"/>
    </reaction>
</comment>
<dbReference type="InterPro" id="IPR011761">
    <property type="entry name" value="ATP-grasp"/>
</dbReference>
<evidence type="ECO:0000256" key="12">
    <source>
        <dbReference type="ARBA" id="ARBA00022960"/>
    </source>
</evidence>
<evidence type="ECO:0000256" key="20">
    <source>
        <dbReference type="PIRSR" id="PIRSR039102-3"/>
    </source>
</evidence>
<dbReference type="NCBIfam" id="NF002528">
    <property type="entry name" value="PRK01966.1-4"/>
    <property type="match status" value="1"/>
</dbReference>
<dbReference type="GO" id="GO:0008360">
    <property type="term" value="P:regulation of cell shape"/>
    <property type="evidence" value="ECO:0007669"/>
    <property type="project" value="UniProtKB-KW"/>
</dbReference>
<dbReference type="InterPro" id="IPR011095">
    <property type="entry name" value="Dala_Dala_lig_C"/>
</dbReference>
<keyword evidence="7 18" id="KW-0436">Ligase</keyword>
<evidence type="ECO:0000256" key="9">
    <source>
        <dbReference type="ARBA" id="ARBA00022741"/>
    </source>
</evidence>
<proteinExistence type="inferred from homology"/>
<keyword evidence="13 18" id="KW-0573">Peptidoglycan synthesis</keyword>
<dbReference type="PANTHER" id="PTHR23132:SF25">
    <property type="entry name" value="D-ALANINE--D-ALANINE LIGASE A"/>
    <property type="match status" value="1"/>
</dbReference>
<comment type="pathway">
    <text evidence="17">Glycan biosynthesis.</text>
</comment>
<evidence type="ECO:0000313" key="23">
    <source>
        <dbReference type="EMBL" id="PPC76455.1"/>
    </source>
</evidence>
<dbReference type="FunFam" id="3.30.470.20:FF:000008">
    <property type="entry name" value="D-alanine--D-alanine ligase"/>
    <property type="match status" value="1"/>
</dbReference>
<evidence type="ECO:0000256" key="21">
    <source>
        <dbReference type="PROSITE-ProRule" id="PRU00409"/>
    </source>
</evidence>
<evidence type="ECO:0000256" key="2">
    <source>
        <dbReference type="ARBA" id="ARBA00003921"/>
    </source>
</evidence>
<feature type="active site" evidence="19">
    <location>
        <position position="192"/>
    </location>
</feature>
<dbReference type="InterPro" id="IPR005905">
    <property type="entry name" value="D_ala_D_ala"/>
</dbReference>
<dbReference type="NCBIfam" id="TIGR01205">
    <property type="entry name" value="D_ala_D_alaTIGR"/>
    <property type="match status" value="1"/>
</dbReference>
<organism evidence="23 24">
    <name type="scientific">Proteobacteria bacterium 228</name>
    <dbReference type="NCBI Taxonomy" id="2083153"/>
    <lineage>
        <taxon>Bacteria</taxon>
        <taxon>Pseudomonadati</taxon>
        <taxon>Pseudomonadota</taxon>
    </lineage>
</organism>